<organism evidence="1">
    <name type="scientific">marine sediment metagenome</name>
    <dbReference type="NCBI Taxonomy" id="412755"/>
    <lineage>
        <taxon>unclassified sequences</taxon>
        <taxon>metagenomes</taxon>
        <taxon>ecological metagenomes</taxon>
    </lineage>
</organism>
<dbReference type="AlphaFoldDB" id="X1QGD4"/>
<dbReference type="EMBL" id="BARV01034738">
    <property type="protein sequence ID" value="GAI50075.1"/>
    <property type="molecule type" value="Genomic_DNA"/>
</dbReference>
<accession>X1QGD4</accession>
<protein>
    <submittedName>
        <fullName evidence="1">Uncharacterized protein</fullName>
    </submittedName>
</protein>
<gene>
    <name evidence="1" type="ORF">S06H3_54330</name>
</gene>
<comment type="caution">
    <text evidence="1">The sequence shown here is derived from an EMBL/GenBank/DDBJ whole genome shotgun (WGS) entry which is preliminary data.</text>
</comment>
<proteinExistence type="predicted"/>
<name>X1QGD4_9ZZZZ</name>
<sequence length="45" mass="5544">MKEREYIHIVVDGEVRKFLEKYKLHPRESFNDALRRLLKLSQTKK</sequence>
<evidence type="ECO:0000313" key="1">
    <source>
        <dbReference type="EMBL" id="GAI50075.1"/>
    </source>
</evidence>
<reference evidence="1" key="1">
    <citation type="journal article" date="2014" name="Front. Microbiol.">
        <title>High frequency of phylogenetically diverse reductive dehalogenase-homologous genes in deep subseafloor sedimentary metagenomes.</title>
        <authorList>
            <person name="Kawai M."/>
            <person name="Futagami T."/>
            <person name="Toyoda A."/>
            <person name="Takaki Y."/>
            <person name="Nishi S."/>
            <person name="Hori S."/>
            <person name="Arai W."/>
            <person name="Tsubouchi T."/>
            <person name="Morono Y."/>
            <person name="Uchiyama I."/>
            <person name="Ito T."/>
            <person name="Fujiyama A."/>
            <person name="Inagaki F."/>
            <person name="Takami H."/>
        </authorList>
    </citation>
    <scope>NUCLEOTIDE SEQUENCE</scope>
    <source>
        <strain evidence="1">Expedition CK06-06</strain>
    </source>
</reference>